<keyword evidence="3" id="KW-0028">Amino-acid biosynthesis</keyword>
<dbReference type="Gene3D" id="1.10.238.260">
    <property type="match status" value="1"/>
</dbReference>
<dbReference type="PROSITE" id="PS50991">
    <property type="entry name" value="PYR_CT"/>
    <property type="match status" value="1"/>
</dbReference>
<sequence>MADKITIFDSTLRDGAQAEGISFSVEDKLRIVLTLDKLGVDIIEAGNPGSNPKDIAFFEALSNLTLEHARVCAFGSTRRSGIPVDEDTNLKALVDAGTPVVAVFGKSSTFHITEIIKTTLEENLVMIEETMAYLVSQGKEVIFDAEHFFDGYKLDPDYALAVLQAAERGGATTLALCDTNGGTLPEEISEILTAVKGAVRAEIGIHCHNDSGLGVACSLSAVRAGARQVQGTFLGYGERCGNANLSGIIPNLQLKMGYTCLPEGSLERMTSAAIRIAEISNFTLSGREPFVGKSAFAHKGGMHIDAVLKAPRSFEHIEPEAVGNERRILMSEVSGRSTIIKIINDIDPSITKKSEETTRVMNRIKELEYQGYQFEGAESSVRLLIRKELGKFKPFFTIEDFKTIGEKPVAGRALSASAIVKVNVEGKEAVNAAEGDGPVNALDKALRTALEDFFPKIKELRLTDFKVRVIDKGATASKVRVLIESTDGQDIWTNVGVSTDVIEASLIALVDSIEYKLLSDMERQLKAYNLI</sequence>
<dbReference type="GO" id="GO:0043714">
    <property type="term" value="F:(R)-citramalate synthase activity"/>
    <property type="evidence" value="ECO:0007669"/>
    <property type="project" value="UniProtKB-UniRule"/>
</dbReference>
<proteinExistence type="inferred from homology"/>
<keyword evidence="5 9" id="KW-0808">Transferase</keyword>
<dbReference type="UniPathway" id="UPA00047">
    <property type="reaction ID" value="UER00066"/>
</dbReference>
<reference evidence="12" key="1">
    <citation type="submission" date="2016-10" db="EMBL/GenBank/DDBJ databases">
        <authorList>
            <person name="Varghese N."/>
            <person name="Submissions S."/>
        </authorList>
    </citation>
    <scope>NUCLEOTIDE SEQUENCE [LARGE SCALE GENOMIC DNA]</scope>
    <source>
        <strain evidence="12">VPI 5359</strain>
    </source>
</reference>
<evidence type="ECO:0000256" key="6">
    <source>
        <dbReference type="ARBA" id="ARBA00023304"/>
    </source>
</evidence>
<dbReference type="PANTHER" id="PTHR43538:SF1">
    <property type="entry name" value="(R)-CITRAMALATE SYNTHASE"/>
    <property type="match status" value="1"/>
</dbReference>
<evidence type="ECO:0000313" key="12">
    <source>
        <dbReference type="Proteomes" id="UP000199652"/>
    </source>
</evidence>
<dbReference type="InterPro" id="IPR036230">
    <property type="entry name" value="LeuA_allosteric_dom_sf"/>
</dbReference>
<accession>A0A1H3IE32</accession>
<dbReference type="SUPFAM" id="SSF110921">
    <property type="entry name" value="2-isopropylmalate synthase LeuA, allosteric (dimerisation) domain"/>
    <property type="match status" value="1"/>
</dbReference>
<comment type="pathway">
    <text evidence="1">Amino-acid biosynthesis; L-isoleucine biosynthesis; 2-oxobutanoate from pyruvate: step 1/3.</text>
</comment>
<organism evidence="11 12">
    <name type="scientific">Eubacterium barkeri</name>
    <name type="common">Clostridium barkeri</name>
    <dbReference type="NCBI Taxonomy" id="1528"/>
    <lineage>
        <taxon>Bacteria</taxon>
        <taxon>Bacillati</taxon>
        <taxon>Bacillota</taxon>
        <taxon>Clostridia</taxon>
        <taxon>Eubacteriales</taxon>
        <taxon>Eubacteriaceae</taxon>
        <taxon>Eubacterium</taxon>
    </lineage>
</organism>
<dbReference type="PANTHER" id="PTHR43538">
    <property type="entry name" value="ALPHA-IPM SYNTHASE/HOMOCITRATE SYNTHASE"/>
    <property type="match status" value="1"/>
</dbReference>
<dbReference type="InterPro" id="IPR000891">
    <property type="entry name" value="PYR_CT"/>
</dbReference>
<dbReference type="InterPro" id="IPR013785">
    <property type="entry name" value="Aldolase_TIM"/>
</dbReference>
<dbReference type="Pfam" id="PF22617">
    <property type="entry name" value="HCS_D2"/>
    <property type="match status" value="1"/>
</dbReference>
<dbReference type="NCBIfam" id="TIGR00977">
    <property type="entry name" value="citramal_synth"/>
    <property type="match status" value="1"/>
</dbReference>
<dbReference type="PROSITE" id="PS00816">
    <property type="entry name" value="AIPM_HOMOCIT_SYNTH_2"/>
    <property type="match status" value="1"/>
</dbReference>
<dbReference type="Proteomes" id="UP000199652">
    <property type="component" value="Unassembled WGS sequence"/>
</dbReference>
<evidence type="ECO:0000256" key="7">
    <source>
        <dbReference type="ARBA" id="ARBA00048263"/>
    </source>
</evidence>
<dbReference type="GO" id="GO:0003852">
    <property type="term" value="F:2-isopropylmalate synthase activity"/>
    <property type="evidence" value="ECO:0007669"/>
    <property type="project" value="InterPro"/>
</dbReference>
<comment type="catalytic activity">
    <reaction evidence="7">
        <text>pyruvate + acetyl-CoA + H2O = (3R)-citramalate + CoA + H(+)</text>
        <dbReference type="Rhea" id="RHEA:19045"/>
        <dbReference type="ChEBI" id="CHEBI:15361"/>
        <dbReference type="ChEBI" id="CHEBI:15377"/>
        <dbReference type="ChEBI" id="CHEBI:15378"/>
        <dbReference type="ChEBI" id="CHEBI:30934"/>
        <dbReference type="ChEBI" id="CHEBI:57287"/>
        <dbReference type="ChEBI" id="CHEBI:57288"/>
        <dbReference type="EC" id="2.3.3.21"/>
    </reaction>
</comment>
<dbReference type="InterPro" id="IPR013709">
    <property type="entry name" value="2-isopropylmalate_synth_dimer"/>
</dbReference>
<dbReference type="SUPFAM" id="SSF51569">
    <property type="entry name" value="Aldolase"/>
    <property type="match status" value="1"/>
</dbReference>
<evidence type="ECO:0000256" key="9">
    <source>
        <dbReference type="RuleBase" id="RU003523"/>
    </source>
</evidence>
<dbReference type="AlphaFoldDB" id="A0A1H3IE32"/>
<dbReference type="Pfam" id="PF08502">
    <property type="entry name" value="LeuA_dimer"/>
    <property type="match status" value="1"/>
</dbReference>
<protein>
    <recommendedName>
        <fullName evidence="8">Citramalate synthase</fullName>
        <ecNumber evidence="8">2.3.3.21</ecNumber>
    </recommendedName>
</protein>
<evidence type="ECO:0000313" key="11">
    <source>
        <dbReference type="EMBL" id="SDY25715.1"/>
    </source>
</evidence>
<dbReference type="Gene3D" id="3.20.20.70">
    <property type="entry name" value="Aldolase class I"/>
    <property type="match status" value="1"/>
</dbReference>
<dbReference type="CDD" id="cd07941">
    <property type="entry name" value="DRE_TIM_LeuA3"/>
    <property type="match status" value="1"/>
</dbReference>
<evidence type="ECO:0000256" key="4">
    <source>
        <dbReference type="ARBA" id="ARBA00022624"/>
    </source>
</evidence>
<dbReference type="SMART" id="SM00917">
    <property type="entry name" value="LeuA_dimer"/>
    <property type="match status" value="1"/>
</dbReference>
<dbReference type="InterPro" id="IPR054691">
    <property type="entry name" value="LeuA/HCS_post-cat"/>
</dbReference>
<dbReference type="OrthoDB" id="9804858at2"/>
<evidence type="ECO:0000259" key="10">
    <source>
        <dbReference type="PROSITE" id="PS50991"/>
    </source>
</evidence>
<feature type="domain" description="Pyruvate carboxyltransferase" evidence="10">
    <location>
        <begin position="5"/>
        <end position="267"/>
    </location>
</feature>
<dbReference type="EC" id="2.3.3.21" evidence="8"/>
<dbReference type="InterPro" id="IPR005675">
    <property type="entry name" value="Citramal_synthase"/>
</dbReference>
<dbReference type="RefSeq" id="WP_090246591.1">
    <property type="nucleotide sequence ID" value="NZ_FNOU01000022.1"/>
</dbReference>
<dbReference type="GO" id="GO:0009098">
    <property type="term" value="P:L-leucine biosynthetic process"/>
    <property type="evidence" value="ECO:0007669"/>
    <property type="project" value="InterPro"/>
</dbReference>
<gene>
    <name evidence="11" type="ORF">SAMN04488579_12239</name>
</gene>
<evidence type="ECO:0000256" key="2">
    <source>
        <dbReference type="ARBA" id="ARBA00006154"/>
    </source>
</evidence>
<evidence type="ECO:0000256" key="1">
    <source>
        <dbReference type="ARBA" id="ARBA00004743"/>
    </source>
</evidence>
<dbReference type="InterPro" id="IPR002034">
    <property type="entry name" value="AIPM/Hcit_synth_CS"/>
</dbReference>
<keyword evidence="12" id="KW-1185">Reference proteome</keyword>
<evidence type="ECO:0000256" key="5">
    <source>
        <dbReference type="ARBA" id="ARBA00022679"/>
    </source>
</evidence>
<evidence type="ECO:0000256" key="3">
    <source>
        <dbReference type="ARBA" id="ARBA00022605"/>
    </source>
</evidence>
<dbReference type="Gene3D" id="3.30.160.270">
    <property type="match status" value="1"/>
</dbReference>
<dbReference type="Pfam" id="PF00682">
    <property type="entry name" value="HMGL-like"/>
    <property type="match status" value="1"/>
</dbReference>
<keyword evidence="6" id="KW-0100">Branched-chain amino acid biosynthesis</keyword>
<name>A0A1H3IE32_EUBBA</name>
<comment type="similarity">
    <text evidence="2 9">Belongs to the alpha-IPM synthase/homocitrate synthase family.</text>
</comment>
<dbReference type="PROSITE" id="PS00815">
    <property type="entry name" value="AIPM_HOMOCIT_SYNTH_1"/>
    <property type="match status" value="1"/>
</dbReference>
<dbReference type="GO" id="GO:0009097">
    <property type="term" value="P:isoleucine biosynthetic process"/>
    <property type="evidence" value="ECO:0007669"/>
    <property type="project" value="UniProtKB-UniRule"/>
</dbReference>
<evidence type="ECO:0000256" key="8">
    <source>
        <dbReference type="NCBIfam" id="TIGR00977"/>
    </source>
</evidence>
<dbReference type="EMBL" id="FNOU01000022">
    <property type="protein sequence ID" value="SDY25715.1"/>
    <property type="molecule type" value="Genomic_DNA"/>
</dbReference>
<dbReference type="STRING" id="1528.SAMN04488579_12239"/>
<keyword evidence="4" id="KW-0412">Isoleucine biosynthesis</keyword>